<proteinExistence type="predicted"/>
<reference evidence="1 2" key="1">
    <citation type="submission" date="2015-04" db="EMBL/GenBank/DDBJ databases">
        <authorList>
            <consortium name="Pathogen Informatics"/>
        </authorList>
    </citation>
    <scope>NUCLEOTIDE SEQUENCE [LARGE SCALE GENOMIC DNA]</scope>
    <source>
        <strain evidence="1 2">SGS1</strain>
    </source>
</reference>
<dbReference type="KEGG" id="prel:PRELSG_1413100"/>
<dbReference type="RefSeq" id="XP_028534922.1">
    <property type="nucleotide sequence ID" value="XM_028679183.1"/>
</dbReference>
<dbReference type="VEuPathDB" id="PlasmoDB:PRELSG_1413100"/>
<dbReference type="OMA" id="KYAIFLY"/>
<evidence type="ECO:0000313" key="2">
    <source>
        <dbReference type="Proteomes" id="UP000220158"/>
    </source>
</evidence>
<sequence length="965" mass="116355">MYFLKNRFLFVLNEFTNKTYLNYSINKLSKIKVNYFTSLKSIYDYDTLHENVDFNDKSKNIYEVNTPFLALNNESNNINIKSTIFIDNMDDLKNYFENNFSKLKNYDYIYFLFKVYEIIFYNFYKNYELSENFKLNNPRFVYLSFMQYVDNYIKKNNSIKSTNICYKHNEAILYKNNKRDNIYNYIEENVKNNEKNNMKNDLDKNNSSNYSMNNSSLFNEYTNNINSLEKIKTINYESKNISSLHYGYYNNNNNYIKNSQLEENLENINNYINRINVNILMNIYFNYVIYLENVNIKKENWNEYVSSFLTKRYIKFYTELLNIIYKKLFFFSCNDIINFLYISKRINMSSIKDIYMLVENTILQNLKYLNEEYLVRVGYIYLNNSNKKKNINYINRYNSKNFIETYINFIQSKIKSMDNQNFIKLLEYISNNNYKHIQFYRECKNEIYKRYNNFTDEEIMKLFYLYSQNINASDKILMHNFLNSIVHMFSDHLLEQKNIIKTQVDELIKKNDEIESYQINKLKEKIELNENELKKKSKELTIPLYVILNGIWASAKYFKDYPFLLKKCENIILQNIKNFSSSTVSMLIWAYSTVENKNNDLYFNNSLYLQLKERALILYKNMTPKQLSNSLLGLSTTIGRTINNKGDVNVDFHEEIEKYLLEKEKGKIEKENSIEKKNKEKYRNFTFLNFFTSEDLANICYSYSLVRSGSKELHTLIQSALLNKLNDLSPQNISKIAYAYGSLYFFSSYTLLSSLQYEILQRIHQFSHYEICDILWCYCINKFFDANFWKCMLHVIDIEKINDPRCSLLYSSLSYVNLIDPSILDSYNVLRIFNFIREYYWDFQIMEYPHKFANDVVETLQNENNLIISKKDFLSPHSEKNIFLYIQKLFDYEGFLIDIYFEHENQKYAIFLYTSLNTTSDGSPLGENILKTRFLKKKKFKVIHLLFNLWKDYKQNKINLIYSQL</sequence>
<dbReference type="OrthoDB" id="419431at2759"/>
<dbReference type="GeneID" id="39738562"/>
<dbReference type="AlphaFoldDB" id="A0A1J1HEC4"/>
<name>A0A1J1HEC4_PLARL</name>
<gene>
    <name evidence="1" type="ORF">PRELSG_1413100</name>
</gene>
<dbReference type="EMBL" id="LN835309">
    <property type="protein sequence ID" value="CRH02402.1"/>
    <property type="molecule type" value="Genomic_DNA"/>
</dbReference>
<organism evidence="1 2">
    <name type="scientific">Plasmodium relictum</name>
    <dbReference type="NCBI Taxonomy" id="85471"/>
    <lineage>
        <taxon>Eukaryota</taxon>
        <taxon>Sar</taxon>
        <taxon>Alveolata</taxon>
        <taxon>Apicomplexa</taxon>
        <taxon>Aconoidasida</taxon>
        <taxon>Haemosporida</taxon>
        <taxon>Plasmodiidae</taxon>
        <taxon>Plasmodium</taxon>
        <taxon>Plasmodium (Haemamoeba)</taxon>
    </lineage>
</organism>
<accession>A0A1J1HEC4</accession>
<dbReference type="Proteomes" id="UP000220158">
    <property type="component" value="Chromosome 14"/>
</dbReference>
<protein>
    <submittedName>
        <fullName evidence="1">Uncharacterized protein</fullName>
    </submittedName>
</protein>
<keyword evidence="2" id="KW-1185">Reference proteome</keyword>
<evidence type="ECO:0000313" key="1">
    <source>
        <dbReference type="EMBL" id="CRH02402.1"/>
    </source>
</evidence>